<keyword evidence="3" id="KW-0479">Metal-binding</keyword>
<name>A0A0M4D100_9BACT</name>
<evidence type="ECO:0000256" key="1">
    <source>
        <dbReference type="ARBA" id="ARBA00022448"/>
    </source>
</evidence>
<organism evidence="7 8">
    <name type="scientific">Desulfuromonas soudanensis</name>
    <dbReference type="NCBI Taxonomy" id="1603606"/>
    <lineage>
        <taxon>Bacteria</taxon>
        <taxon>Pseudomonadati</taxon>
        <taxon>Thermodesulfobacteriota</taxon>
        <taxon>Desulfuromonadia</taxon>
        <taxon>Desulfuromonadales</taxon>
        <taxon>Desulfuromonadaceae</taxon>
        <taxon>Desulfuromonas</taxon>
    </lineage>
</organism>
<dbReference type="AlphaFoldDB" id="A0A0M4D100"/>
<keyword evidence="5" id="KW-0408">Iron</keyword>
<keyword evidence="8" id="KW-1185">Reference proteome</keyword>
<proteinExistence type="predicted"/>
<keyword evidence="4" id="KW-0249">Electron transport</keyword>
<dbReference type="GO" id="GO:0020037">
    <property type="term" value="F:heme binding"/>
    <property type="evidence" value="ECO:0007669"/>
    <property type="project" value="InterPro"/>
</dbReference>
<evidence type="ECO:0000256" key="4">
    <source>
        <dbReference type="ARBA" id="ARBA00022982"/>
    </source>
</evidence>
<dbReference type="STRING" id="1603606.DSOUD_1567"/>
<reference evidence="7 8" key="1">
    <citation type="submission" date="2015-07" db="EMBL/GenBank/DDBJ databases">
        <title>Isolation and Genomic Characterization of a Novel Halophilic Metal-Reducing Deltaproteobacterium from the Deep Subsurface.</title>
        <authorList>
            <person name="Badalamenti J.P."/>
            <person name="Summers Z.M."/>
            <person name="Gralnick J.A."/>
            <person name="Bond D.R."/>
        </authorList>
    </citation>
    <scope>NUCLEOTIDE SEQUENCE [LARGE SCALE GENOMIC DNA]</scope>
    <source>
        <strain evidence="7 8">WTL</strain>
    </source>
</reference>
<evidence type="ECO:0000256" key="3">
    <source>
        <dbReference type="ARBA" id="ARBA00022723"/>
    </source>
</evidence>
<keyword evidence="1" id="KW-0813">Transport</keyword>
<dbReference type="KEGG" id="des:DSOUD_1567"/>
<keyword evidence="2" id="KW-0349">Heme</keyword>
<dbReference type="PROSITE" id="PS51257">
    <property type="entry name" value="PROKAR_LIPOPROTEIN"/>
    <property type="match status" value="1"/>
</dbReference>
<dbReference type="Gene3D" id="2.60.40.1190">
    <property type="match status" value="1"/>
</dbReference>
<evidence type="ECO:0000313" key="7">
    <source>
        <dbReference type="EMBL" id="ALC16346.1"/>
    </source>
</evidence>
<evidence type="ECO:0000256" key="2">
    <source>
        <dbReference type="ARBA" id="ARBA00022617"/>
    </source>
</evidence>
<dbReference type="OrthoDB" id="5401148at2"/>
<dbReference type="RefSeq" id="WP_053550461.1">
    <property type="nucleotide sequence ID" value="NZ_CP010802.1"/>
</dbReference>
<dbReference type="EMBL" id="CP010802">
    <property type="protein sequence ID" value="ALC16346.1"/>
    <property type="molecule type" value="Genomic_DNA"/>
</dbReference>
<feature type="domain" description="Cytochrome c-552/DMSO reductase-like haem-binding" evidence="6">
    <location>
        <begin position="88"/>
        <end position="312"/>
    </location>
</feature>
<dbReference type="PATRIC" id="fig|1603606.3.peg.1708"/>
<dbReference type="InterPro" id="IPR019020">
    <property type="entry name" value="Cyt-c552/DMSO_Rdtase_haem-bd"/>
</dbReference>
<protein>
    <submittedName>
        <fullName evidence="7">Ethylbenzene dehydrogenase</fullName>
    </submittedName>
</protein>
<accession>A0A0M4D100</accession>
<dbReference type="GO" id="GO:0046872">
    <property type="term" value="F:metal ion binding"/>
    <property type="evidence" value="ECO:0007669"/>
    <property type="project" value="UniProtKB-KW"/>
</dbReference>
<dbReference type="Proteomes" id="UP000057158">
    <property type="component" value="Chromosome"/>
</dbReference>
<evidence type="ECO:0000259" key="6">
    <source>
        <dbReference type="Pfam" id="PF09459"/>
    </source>
</evidence>
<evidence type="ECO:0000256" key="5">
    <source>
        <dbReference type="ARBA" id="ARBA00023004"/>
    </source>
</evidence>
<evidence type="ECO:0000313" key="8">
    <source>
        <dbReference type="Proteomes" id="UP000057158"/>
    </source>
</evidence>
<dbReference type="Pfam" id="PF09459">
    <property type="entry name" value="EB_dh"/>
    <property type="match status" value="1"/>
</dbReference>
<gene>
    <name evidence="7" type="ORF">DSOUD_1567</name>
</gene>
<sequence>MHRNSLILLIALILLALGACREIPSDRLYALRLDAAPGESDWERALPRTVSVKGGRVHKEVLLADIDEDTVHTTTASCHHGASLPDPVAVDMRAFYTEKDLYLRLSWKDATFDAAMREWTFDGVQWHNGGNAEDGFGLIFDAKSRFQRFSCSFACHIDDFGVSGANFHATNKMKLVEKGEWVDLWNWKAQRTGRHGFADDRYLDPEGMHGDTPGEIFRENSKARVTATIPFAEGDAPIYDAEGLSVGKEFRPAGSRAPGYLTERPVGGRGDVAAFAVWDNGRWTVTLRRSLNTGDPHDVIFVPGDPEGIAFGLSVMDNTLLEHYASTTLERIVLMPRSQLNLAGQGD</sequence>